<dbReference type="EMBL" id="CP067134">
    <property type="protein sequence ID" value="WCR11361.1"/>
    <property type="molecule type" value="Genomic_DNA"/>
</dbReference>
<accession>A0ABY7SYN9</accession>
<dbReference type="Proteomes" id="UP001218412">
    <property type="component" value="Chromosome"/>
</dbReference>
<evidence type="ECO:0000313" key="2">
    <source>
        <dbReference type="Proteomes" id="UP001218412"/>
    </source>
</evidence>
<proteinExistence type="predicted"/>
<keyword evidence="2" id="KW-1185">Reference proteome</keyword>
<organism evidence="1 2">
    <name type="scientific">Paracoccus stylophorae</name>
    <dbReference type="NCBI Taxonomy" id="659350"/>
    <lineage>
        <taxon>Bacteria</taxon>
        <taxon>Pseudomonadati</taxon>
        <taxon>Pseudomonadota</taxon>
        <taxon>Alphaproteobacteria</taxon>
        <taxon>Rhodobacterales</taxon>
        <taxon>Paracoccaceae</taxon>
        <taxon>Paracoccus</taxon>
    </lineage>
</organism>
<evidence type="ECO:0008006" key="3">
    <source>
        <dbReference type="Google" id="ProtNLM"/>
    </source>
</evidence>
<reference evidence="1 2" key="1">
    <citation type="submission" date="2021-01" db="EMBL/GenBank/DDBJ databases">
        <title>Biogeographic distribution of Paracoccus.</title>
        <authorList>
            <person name="Hollensteiner J."/>
            <person name="Leineberger J."/>
            <person name="Brinkhoff T."/>
            <person name="Daniel R."/>
        </authorList>
    </citation>
    <scope>NUCLEOTIDE SEQUENCE [LARGE SCALE GENOMIC DNA]</scope>
    <source>
        <strain evidence="1 2">LMG25392</strain>
    </source>
</reference>
<protein>
    <recommendedName>
        <fullName evidence="3">Flagellar protein FliT</fullName>
    </recommendedName>
</protein>
<gene>
    <name evidence="1" type="ORF">JHW45_02865</name>
</gene>
<dbReference type="RefSeq" id="WP_272859463.1">
    <property type="nucleotide sequence ID" value="NZ_CP067134.1"/>
</dbReference>
<name>A0ABY7SYN9_9RHOB</name>
<evidence type="ECO:0000313" key="1">
    <source>
        <dbReference type="EMBL" id="WCR11361.1"/>
    </source>
</evidence>
<sequence>MNRSLIRDLAQIRSALILADPDKALRCLEKFVLSVQADGISAADRTRLEAELAELRVLADASLRGARQAFEEVQAIMQAARTLQTYDRAGRRHASSTAANSPRRF</sequence>